<evidence type="ECO:0000256" key="1">
    <source>
        <dbReference type="SAM" id="MobiDB-lite"/>
    </source>
</evidence>
<feature type="region of interest" description="Disordered" evidence="1">
    <location>
        <begin position="258"/>
        <end position="279"/>
    </location>
</feature>
<name>A0ABP8DQF6_9ACTN</name>
<dbReference type="Proteomes" id="UP001500620">
    <property type="component" value="Unassembled WGS sequence"/>
</dbReference>
<keyword evidence="3" id="KW-1185">Reference proteome</keyword>
<dbReference type="RefSeq" id="WP_345138898.1">
    <property type="nucleotide sequence ID" value="NZ_BAABAT010000048.1"/>
</dbReference>
<organism evidence="2 3">
    <name type="scientific">Dactylosporangium darangshiense</name>
    <dbReference type="NCBI Taxonomy" id="579108"/>
    <lineage>
        <taxon>Bacteria</taxon>
        <taxon>Bacillati</taxon>
        <taxon>Actinomycetota</taxon>
        <taxon>Actinomycetes</taxon>
        <taxon>Micromonosporales</taxon>
        <taxon>Micromonosporaceae</taxon>
        <taxon>Dactylosporangium</taxon>
    </lineage>
</organism>
<gene>
    <name evidence="2" type="ORF">GCM10022255_095900</name>
</gene>
<sequence length="454" mass="46827">MGTTAVVAPSVHLDAADVSRLSALGISVDGDAIGTTNRPPAGEGSHPLPDLAAAIDLGAERGALVVISDRGRDPRAWRGEGARWLAAATEASATASAVRPLALVVIPAASAPRPGPIAVLSPAESVSSYELYVGAALAAASGRRVEHVNGRGAQGSADQPSLPARAAARAAATQWRERGEPRPERSLHGFVSRPAAIVVPVPPGSADAANVIPAHPDADIVLIFDAAQARYSPAVARQVARMVEVAFGVETSLADQERVNSRARPAPATGRPTSTGPLGGIRASDVIHVRLTDTALELTNRTRHRVRLRIALGSAAEAGRVHAVFEARLEPGASHAEPTDPVADLAPPTRVLRPWSHGSAEVYEGGDRRILRVEASVLAADGRTHATHAYEPGNGLNFSATASDLKALLGSEAVRTFHLDAAPSRAVVPAPQDVFAAFESALTVGAGILAKYPS</sequence>
<evidence type="ECO:0000313" key="3">
    <source>
        <dbReference type="Proteomes" id="UP001500620"/>
    </source>
</evidence>
<evidence type="ECO:0000313" key="2">
    <source>
        <dbReference type="EMBL" id="GAA4261801.1"/>
    </source>
</evidence>
<accession>A0ABP8DQF6</accession>
<dbReference type="EMBL" id="BAABAT010000048">
    <property type="protein sequence ID" value="GAA4261801.1"/>
    <property type="molecule type" value="Genomic_DNA"/>
</dbReference>
<protein>
    <submittedName>
        <fullName evidence="2">Uncharacterized protein</fullName>
    </submittedName>
</protein>
<proteinExistence type="predicted"/>
<reference evidence="3" key="1">
    <citation type="journal article" date="2019" name="Int. J. Syst. Evol. Microbiol.">
        <title>The Global Catalogue of Microorganisms (GCM) 10K type strain sequencing project: providing services to taxonomists for standard genome sequencing and annotation.</title>
        <authorList>
            <consortium name="The Broad Institute Genomics Platform"/>
            <consortium name="The Broad Institute Genome Sequencing Center for Infectious Disease"/>
            <person name="Wu L."/>
            <person name="Ma J."/>
        </authorList>
    </citation>
    <scope>NUCLEOTIDE SEQUENCE [LARGE SCALE GENOMIC DNA]</scope>
    <source>
        <strain evidence="3">JCM 17441</strain>
    </source>
</reference>
<comment type="caution">
    <text evidence="2">The sequence shown here is derived from an EMBL/GenBank/DDBJ whole genome shotgun (WGS) entry which is preliminary data.</text>
</comment>